<dbReference type="PANTHER" id="PTHR24258:SF140">
    <property type="entry name" value="BCDNA.GH08420-RELATED"/>
    <property type="match status" value="1"/>
</dbReference>
<evidence type="ECO:0000256" key="2">
    <source>
        <dbReference type="ARBA" id="ARBA00022801"/>
    </source>
</evidence>
<feature type="domain" description="Peptidase S1" evidence="10">
    <location>
        <begin position="1816"/>
        <end position="2034"/>
    </location>
</feature>
<feature type="compositionally biased region" description="Basic and acidic residues" evidence="8">
    <location>
        <begin position="254"/>
        <end position="286"/>
    </location>
</feature>
<organism>
    <name type="scientific">Culex quinquefasciatus</name>
    <name type="common">Southern house mosquito</name>
    <name type="synonym">Culex pungens</name>
    <dbReference type="NCBI Taxonomy" id="7176"/>
    <lineage>
        <taxon>Eukaryota</taxon>
        <taxon>Metazoa</taxon>
        <taxon>Ecdysozoa</taxon>
        <taxon>Arthropoda</taxon>
        <taxon>Hexapoda</taxon>
        <taxon>Insecta</taxon>
        <taxon>Pterygota</taxon>
        <taxon>Neoptera</taxon>
        <taxon>Endopterygota</taxon>
        <taxon>Diptera</taxon>
        <taxon>Nematocera</taxon>
        <taxon>Culicoidea</taxon>
        <taxon>Culicidae</taxon>
        <taxon>Culicinae</taxon>
        <taxon>Culicini</taxon>
        <taxon>Culex</taxon>
        <taxon>Culex</taxon>
    </lineage>
</organism>
<dbReference type="InterPro" id="IPR033116">
    <property type="entry name" value="TRYPSIN_SER"/>
</dbReference>
<dbReference type="InParanoid" id="B0W3U6"/>
<feature type="disulfide bond" evidence="6">
    <location>
        <begin position="1242"/>
        <end position="1257"/>
    </location>
</feature>
<proteinExistence type="inferred from homology"/>
<reference evidence="12" key="2">
    <citation type="submission" date="2021-02" db="UniProtKB">
        <authorList>
            <consortium name="EnsemblMetazoa"/>
        </authorList>
    </citation>
    <scope>IDENTIFICATION</scope>
    <source>
        <strain evidence="12">JHB</strain>
    </source>
</reference>
<evidence type="ECO:0000256" key="5">
    <source>
        <dbReference type="ARBA" id="ARBA00024195"/>
    </source>
</evidence>
<keyword evidence="13" id="KW-1185">Reference proteome</keyword>
<evidence type="ECO:0000256" key="8">
    <source>
        <dbReference type="SAM" id="MobiDB-lite"/>
    </source>
</evidence>
<feature type="disulfide bond" evidence="6">
    <location>
        <begin position="1223"/>
        <end position="1235"/>
    </location>
</feature>
<dbReference type="PROSITE" id="PS00135">
    <property type="entry name" value="TRYPSIN_SER"/>
    <property type="match status" value="1"/>
</dbReference>
<dbReference type="MEROPS" id="S01.013"/>
<dbReference type="Pfam" id="PF00057">
    <property type="entry name" value="Ldl_recept_a"/>
    <property type="match status" value="4"/>
</dbReference>
<feature type="compositionally biased region" description="Polar residues" evidence="8">
    <location>
        <begin position="1438"/>
        <end position="1457"/>
    </location>
</feature>
<dbReference type="Proteomes" id="UP000002320">
    <property type="component" value="Unassembled WGS sequence"/>
</dbReference>
<dbReference type="FunFam" id="2.40.10.10:FF:000003">
    <property type="entry name" value="Transmembrane serine protease 3"/>
    <property type="match status" value="1"/>
</dbReference>
<dbReference type="InterPro" id="IPR018114">
    <property type="entry name" value="TRYPSIN_HIS"/>
</dbReference>
<feature type="disulfide bond" evidence="6">
    <location>
        <begin position="749"/>
        <end position="764"/>
    </location>
</feature>
<dbReference type="SUPFAM" id="SSF50494">
    <property type="entry name" value="Trypsin-like serine proteases"/>
    <property type="match status" value="2"/>
</dbReference>
<evidence type="ECO:0000313" key="13">
    <source>
        <dbReference type="Proteomes" id="UP000002320"/>
    </source>
</evidence>
<reference evidence="11" key="1">
    <citation type="submission" date="2007-03" db="EMBL/GenBank/DDBJ databases">
        <title>Annotation of Culex pipiens quinquefasciatus.</title>
        <authorList>
            <consortium name="The Broad Institute Genome Sequencing Platform"/>
            <person name="Atkinson P.W."/>
            <person name="Hemingway J."/>
            <person name="Christensen B.M."/>
            <person name="Higgs S."/>
            <person name="Kodira C."/>
            <person name="Hannick L."/>
            <person name="Megy K."/>
            <person name="O'Leary S."/>
            <person name="Pearson M."/>
            <person name="Haas B.J."/>
            <person name="Mauceli E."/>
            <person name="Wortman J.R."/>
            <person name="Lee N.H."/>
            <person name="Guigo R."/>
            <person name="Stanke M."/>
            <person name="Alvarado L."/>
            <person name="Amedeo P."/>
            <person name="Antoine C.H."/>
            <person name="Arensburger P."/>
            <person name="Bidwell S.L."/>
            <person name="Crawford M."/>
            <person name="Camaro F."/>
            <person name="Devon K."/>
            <person name="Engels R."/>
            <person name="Hammond M."/>
            <person name="Howarth C."/>
            <person name="Koehrsen M."/>
            <person name="Lawson D."/>
            <person name="Montgomery P."/>
            <person name="Nene V."/>
            <person name="Nusbaum C."/>
            <person name="Puiu D."/>
            <person name="Romero-Severson J."/>
            <person name="Severson D.W."/>
            <person name="Shumway M."/>
            <person name="Sisk P."/>
            <person name="Stolte C."/>
            <person name="Zeng Q."/>
            <person name="Eisenstadt E."/>
            <person name="Fraser-Liggett C."/>
            <person name="Strausberg R."/>
            <person name="Galagan J."/>
            <person name="Birren B."/>
            <person name="Collins F.H."/>
        </authorList>
    </citation>
    <scope>NUCLEOTIDE SEQUENCE [LARGE SCALE GENOMIC DNA]</scope>
    <source>
        <strain evidence="11">JHB</strain>
    </source>
</reference>
<comment type="similarity">
    <text evidence="5">Belongs to the peptidase S1 family. CLIP subfamily.</text>
</comment>
<feature type="region of interest" description="Disordered" evidence="8">
    <location>
        <begin position="1432"/>
        <end position="1457"/>
    </location>
</feature>
<feature type="compositionally biased region" description="Low complexity" evidence="8">
    <location>
        <begin position="1275"/>
        <end position="1293"/>
    </location>
</feature>
<feature type="domain" description="Peptidase S1" evidence="10">
    <location>
        <begin position="973"/>
        <end position="1211"/>
    </location>
</feature>
<feature type="disulfide bond" evidence="6">
    <location>
        <begin position="2052"/>
        <end position="2070"/>
    </location>
</feature>
<dbReference type="EnsemblMetazoa" id="CPIJ002112-RA">
    <property type="protein sequence ID" value="CPIJ002112-PA"/>
    <property type="gene ID" value="CPIJ002112"/>
</dbReference>
<dbReference type="CDD" id="cd00112">
    <property type="entry name" value="LDLa"/>
    <property type="match status" value="8"/>
</dbReference>
<feature type="disulfide bond" evidence="6">
    <location>
        <begin position="1645"/>
        <end position="1660"/>
    </location>
</feature>
<evidence type="ECO:0000256" key="1">
    <source>
        <dbReference type="ARBA" id="ARBA00022670"/>
    </source>
</evidence>
<dbReference type="eggNOG" id="KOG3627">
    <property type="taxonomic scope" value="Eukaryota"/>
</dbReference>
<gene>
    <name evidence="12" type="primary">6032845</name>
    <name evidence="11" type="ORF">CpipJ_CPIJ002112</name>
</gene>
<feature type="disulfide bond" evidence="6">
    <location>
        <begin position="2180"/>
        <end position="2195"/>
    </location>
</feature>
<keyword evidence="9" id="KW-0812">Transmembrane</keyword>
<dbReference type="OrthoDB" id="10016557at2759"/>
<dbReference type="PROSITE" id="PS50240">
    <property type="entry name" value="TRYPSIN_DOM"/>
    <property type="match status" value="2"/>
</dbReference>
<dbReference type="PRINTS" id="PR00261">
    <property type="entry name" value="LDLRECEPTOR"/>
</dbReference>
<dbReference type="InterPro" id="IPR036055">
    <property type="entry name" value="LDL_receptor-like_sf"/>
</dbReference>
<feature type="disulfide bond" evidence="6">
    <location>
        <begin position="2091"/>
        <end position="2103"/>
    </location>
</feature>
<dbReference type="PROSITE" id="PS50068">
    <property type="entry name" value="LDLRA_2"/>
    <property type="match status" value="8"/>
</dbReference>
<sequence length="2328" mass="261935">MDKPQKSEKVDLLRCRKKIILKRLSLLGLVLVTVGALFWIAGLLSVYLTNTFSAPKPVSLEGNSFIFTYRSEIHSTSSNSISDTVLEPIRNLLSSVFNLLGIQAEHNTRNKRDIEQDNRISLVDHNQLDKEEDQSNEHGFVAVSPEVVTQSKRTLRILYAPLENEQTQHNDIIRSLKRRKRRSLRDKRYASAIKELENEYSRCKKEIPKERDCEKIYEKLKKLSEGINKNFIAMSNLIHDFQDKQSADLAKELSDRFPKKDHKKYKEDQDSDENGERKTMKKDKPDVAQPSNWPTVHAMPSNMQLVTEIMGTTTSLPSSQQKGNSTLQVNNATHRADVQTLDDLIQSIKSTFMNDSKQSEHFNPAYHNPVTVDCVKNLDQLLETLEEFKTGNVTNKNCTKTNHSSTPAPGDFRFAKPSHSTNSPYKAEDHRPHVDECIQTLDDLMDTALFKKSRKCSPKAPSSPQRNIPDTTIDTLHSQFGQPAHPIHEELGDHSTEPQDIHDFIMARSRNRYQYNHDYVDHRFPTTIEAPDSRTTKQMATLGASGPFLELCNQFRNQPNQQGPLKTVSSNHHNFQAQQFGPGGFGQPNIPITGETLKASSHVSFNSAYGGFVPNHFCFYQMPQQYGAVRPGYGGVQTNPGGIINVPVNIHNIPGQRSAGEIPPGSQLICNIVPAKATTESYQSRAISQPTPNDDGIEPRITSGNVSAGTEPTPHQDSLRAHGNRRRHCVRGWIPCANGQQCIRNTEWCDSKTDCLDGSDESHCSCLSRISEKRLCDGYADCPLGEDEMGCFGCDKFSFSCFSNAAEHDAAHKSGAMCFTAIEKCDGFDNCLNRKDEHDCTMLVKDLGSPLAFAVGHSHGILHRNHKGKWYPVCHNPTVLARDACESEIGPIDHDPQITQRQGHLPGPFIQPSLQSPHVFHPEFLETCNGFFTYVVCPQPKCGTTKLNEFPSARIKIRNKRANPDEVVESTRIVGGSYSEPSAFPFIVAIFRDGRFHCGGSIFNEHWIISAAHCCDNYHKHYYELRAGMLRKHSYAAHVQVSLVTHVIVHQGYSAEKMINDISLMRSDRPFGFNRWVRPICLPDRHRTTNDRDWKWGPKPGTLCTAIGWGAVREHGGAPDHLKQVTVPILSYCKHKSDREGLEICAAEEDGGQDACQGDSGGPFVCVSITNPHEWYLAGVVSHGEGCARANEPGVYTRVSLYIEWIHQKVHEPPPHMTARLTCPGFHCTWGSPVCLPVEKRCNGVVNCLGGEDELHCPLDQMTGIFLNRTTTESAANATTSVPTTSKSSTTKPAKARAEEPVAQLSAIASSDIIVSPVDDRTPNSEVNEQTTTYKSTLTNTTSRSVTTVQQTTLPTTTGKSATSVNHTTVSDTSIHTSTIRTREATEAVIGVAKNLSTTESTSSTASTTVADTTPVTEPVWIQVNKTLTNLHPHVPSSRLTNENTTEESVQSPLDEQDQEQFTTEATLETTIQPLQEINATPHPLEAQPIEPIHHGHDLEQSETQIRESTGIEQLHPFFGQLVDMHEARHRRLNQFRLSANNLHTSLKNYSNLNETYRYKRFSCKNIHQTINLAHYCDRVIDCEDGTDEMNCTCRDYLQNKYNFLICDGKTDCLDQTDEKDCFSCLAGQYSCRMSKMCIDERQYCDDSPHCPLHEDELDCLALTNGRRVIFDANGLSMFNHEGFVTKNTKGVWNVMCGIEITNKTAEAVGKICSILGFAGYLNYSNVILGDTETDLSFDTNSLLIKSYQNVSSEPNCKALRIVCVPYINATEHEISHFENQHKELPVQINIHPKNPIENPHLHPHITFHENAHIEIIENFGDDYDWPWNADIYFEGLFLCSAVVIDVNWIIVDSSCMRLINLKHDYISVVVGGAKSYLKIAGPYEQVSRVDCYHFLPEAKVVMLHLERKLNFTRHVLPTFIPEKNHNIEDNQCLAVGQDKLGRTRTLRVHLNMTDCTPEKHICYQRDPQRDYYHAEHCYSEAATRSGVIVCKTKLSGWYPVGFYQNKHGLCGFNDVVKIISLKEFFDDIQHVLGHQKCDYEFNSPPCAGTRCRYGKCIEKAMLCDGKLDCNDGSDELPELCTNHNSTIAACRPAEFRCNTGQCVAKNRFCDGHNDCGDLSDEPHECSCYTYLKITDPSKICDGFRNCWDKSDENPRLCKCTTNSFRCGESGTCVPFDFVCDGEIDCPSSEDEKFCYALQQNPTETNYGEVMKQSFGIWHSKCFPKDVRYDDQTIKEICDSIGYHRIAKVYGRKMLHESRLRTANSTDNPVDRLRKAATKAVVLNKFSKVLINEKQSYFMKPSRPMFKLVNWDEHDEQNCDRLEINCGE</sequence>
<comment type="caution">
    <text evidence="6">Lacks conserved residue(s) required for the propagation of feature annotation.</text>
</comment>
<name>B0W3U6_CULQU</name>
<dbReference type="SMART" id="SM00020">
    <property type="entry name" value="Tryp_SPc"/>
    <property type="match status" value="1"/>
</dbReference>
<dbReference type="OMA" id="DCMSAFL"/>
<dbReference type="Pfam" id="PF00089">
    <property type="entry name" value="Trypsin"/>
    <property type="match status" value="1"/>
</dbReference>
<dbReference type="PANTHER" id="PTHR24258">
    <property type="entry name" value="SERINE PROTEASE-RELATED"/>
    <property type="match status" value="1"/>
</dbReference>
<dbReference type="InterPro" id="IPR023415">
    <property type="entry name" value="LDLR_class-A_CS"/>
</dbReference>
<dbReference type="KEGG" id="cqu:CpipJ_CPIJ002112"/>
<dbReference type="Gene3D" id="4.10.400.10">
    <property type="entry name" value="Low-density Lipoprotein Receptor"/>
    <property type="match status" value="7"/>
</dbReference>
<feature type="transmembrane region" description="Helical" evidence="9">
    <location>
        <begin position="24"/>
        <end position="48"/>
    </location>
</feature>
<dbReference type="EMBL" id="DS231833">
    <property type="protein sequence ID" value="EDS32243.1"/>
    <property type="molecule type" value="Genomic_DNA"/>
</dbReference>
<dbReference type="SMART" id="SM00192">
    <property type="entry name" value="LDLa"/>
    <property type="match status" value="8"/>
</dbReference>
<dbReference type="GO" id="GO:0006508">
    <property type="term" value="P:proteolysis"/>
    <property type="evidence" value="ECO:0007669"/>
    <property type="project" value="UniProtKB-KW"/>
</dbReference>
<evidence type="ECO:0000256" key="3">
    <source>
        <dbReference type="ARBA" id="ARBA00022825"/>
    </source>
</evidence>
<dbReference type="GO" id="GO:0004252">
    <property type="term" value="F:serine-type endopeptidase activity"/>
    <property type="evidence" value="ECO:0007669"/>
    <property type="project" value="InterPro"/>
</dbReference>
<keyword evidence="2 7" id="KW-0378">Hydrolase</keyword>
<evidence type="ECO:0000313" key="11">
    <source>
        <dbReference type="EMBL" id="EDS32243.1"/>
    </source>
</evidence>
<dbReference type="VEuPathDB" id="VectorBase:CQUJHB017053"/>
<dbReference type="InterPro" id="IPR001254">
    <property type="entry name" value="Trypsin_dom"/>
</dbReference>
<dbReference type="InterPro" id="IPR015420">
    <property type="entry name" value="Peptidase_S1A_nudel"/>
</dbReference>
<evidence type="ECO:0000256" key="6">
    <source>
        <dbReference type="PROSITE-ProRule" id="PRU00124"/>
    </source>
</evidence>
<dbReference type="InterPro" id="IPR043504">
    <property type="entry name" value="Peptidase_S1_PA_chymotrypsin"/>
</dbReference>
<feature type="region of interest" description="Disordered" evidence="8">
    <location>
        <begin position="1275"/>
        <end position="1298"/>
    </location>
</feature>
<evidence type="ECO:0000313" key="12">
    <source>
        <dbReference type="EnsemblMetazoa" id="CPIJ002112-PA"/>
    </source>
</evidence>
<evidence type="ECO:0000259" key="10">
    <source>
        <dbReference type="PROSITE" id="PS50240"/>
    </source>
</evidence>
<keyword evidence="1 7" id="KW-0645">Protease</keyword>
<keyword evidence="4 6" id="KW-1015">Disulfide bond</keyword>
<feature type="region of interest" description="Disordered" evidence="8">
    <location>
        <begin position="399"/>
        <end position="431"/>
    </location>
</feature>
<dbReference type="Gene3D" id="2.40.10.10">
    <property type="entry name" value="Trypsin-like serine proteases"/>
    <property type="match status" value="3"/>
</dbReference>
<dbReference type="InterPro" id="IPR009003">
    <property type="entry name" value="Peptidase_S1_PA"/>
</dbReference>
<evidence type="ECO:0000256" key="7">
    <source>
        <dbReference type="RuleBase" id="RU363034"/>
    </source>
</evidence>
<dbReference type="FunCoup" id="B0W3U6">
    <property type="interactions" value="42"/>
</dbReference>
<dbReference type="CDD" id="cd00190">
    <property type="entry name" value="Tryp_SPc"/>
    <property type="match status" value="1"/>
</dbReference>
<dbReference type="SUPFAM" id="SSF57424">
    <property type="entry name" value="LDL receptor-like module"/>
    <property type="match status" value="7"/>
</dbReference>
<dbReference type="HOGENOM" id="CLU_000346_0_0_1"/>
<keyword evidence="9" id="KW-1133">Transmembrane helix</keyword>
<feature type="region of interest" description="Disordered" evidence="8">
    <location>
        <begin position="254"/>
        <end position="299"/>
    </location>
</feature>
<protein>
    <submittedName>
        <fullName evidence="11">Serine protease nudel</fullName>
    </submittedName>
</protein>
<evidence type="ECO:0000256" key="4">
    <source>
        <dbReference type="ARBA" id="ARBA00023157"/>
    </source>
</evidence>
<evidence type="ECO:0000256" key="9">
    <source>
        <dbReference type="SAM" id="Phobius"/>
    </source>
</evidence>
<dbReference type="Pfam" id="PF09342">
    <property type="entry name" value="DUF1986"/>
    <property type="match status" value="1"/>
</dbReference>
<feature type="disulfide bond" evidence="6">
    <location>
        <begin position="1577"/>
        <end position="1592"/>
    </location>
</feature>
<feature type="disulfide bond" evidence="6">
    <location>
        <begin position="2098"/>
        <end position="2116"/>
    </location>
</feature>
<keyword evidence="3 7" id="KW-0720">Serine protease</keyword>
<accession>B0W3U6</accession>
<dbReference type="VEuPathDB" id="VectorBase:CPIJ002112"/>
<dbReference type="PROSITE" id="PS00134">
    <property type="entry name" value="TRYPSIN_HIS"/>
    <property type="match status" value="1"/>
</dbReference>
<dbReference type="PROSITE" id="PS01209">
    <property type="entry name" value="LDLRA_1"/>
    <property type="match status" value="1"/>
</dbReference>
<feature type="disulfide bond" evidence="6">
    <location>
        <begin position="825"/>
        <end position="840"/>
    </location>
</feature>
<keyword evidence="9" id="KW-0472">Membrane</keyword>
<dbReference type="InterPro" id="IPR002172">
    <property type="entry name" value="LDrepeatLR_classA_rpt"/>
</dbReference>